<evidence type="ECO:0000256" key="1">
    <source>
        <dbReference type="SAM" id="Coils"/>
    </source>
</evidence>
<keyword evidence="1" id="KW-0175">Coiled coil</keyword>
<proteinExistence type="predicted"/>
<feature type="non-terminal residue" evidence="2">
    <location>
        <position position="292"/>
    </location>
</feature>
<protein>
    <submittedName>
        <fullName evidence="2">Uncharacterized protein</fullName>
    </submittedName>
</protein>
<dbReference type="Gene3D" id="3.40.50.300">
    <property type="entry name" value="P-loop containing nucleotide triphosphate hydrolases"/>
    <property type="match status" value="1"/>
</dbReference>
<dbReference type="AlphaFoldDB" id="A0A4V1IYZ3"/>
<name>A0A4V1IYZ3_ROZAC</name>
<accession>A0A4V1IYZ3</accession>
<dbReference type="SUPFAM" id="SSF52540">
    <property type="entry name" value="P-loop containing nucleoside triphosphate hydrolases"/>
    <property type="match status" value="1"/>
</dbReference>
<dbReference type="InterPro" id="IPR027417">
    <property type="entry name" value="P-loop_NTPase"/>
</dbReference>
<evidence type="ECO:0000313" key="3">
    <source>
        <dbReference type="Proteomes" id="UP000281549"/>
    </source>
</evidence>
<reference evidence="3" key="1">
    <citation type="journal article" date="2018" name="Nat. Microbiol.">
        <title>Leveraging single-cell genomics to expand the fungal tree of life.</title>
        <authorList>
            <person name="Ahrendt S.R."/>
            <person name="Quandt C.A."/>
            <person name="Ciobanu D."/>
            <person name="Clum A."/>
            <person name="Salamov A."/>
            <person name="Andreopoulos B."/>
            <person name="Cheng J.F."/>
            <person name="Woyke T."/>
            <person name="Pelin A."/>
            <person name="Henrissat B."/>
            <person name="Reynolds N.K."/>
            <person name="Benny G.L."/>
            <person name="Smith M.E."/>
            <person name="James T.Y."/>
            <person name="Grigoriev I.V."/>
        </authorList>
    </citation>
    <scope>NUCLEOTIDE SEQUENCE [LARGE SCALE GENOMIC DNA]</scope>
    <source>
        <strain evidence="3">CSF55</strain>
    </source>
</reference>
<dbReference type="EMBL" id="ML006764">
    <property type="protein sequence ID" value="RKP16259.1"/>
    <property type="molecule type" value="Genomic_DNA"/>
</dbReference>
<sequence length="292" mass="33458">MDITTQKIEEIEAEIKEVKEDLAHIKSLYEIPFDLWSTKDKKQFGTEDGQINRDYLREEKILLMNKESELRKEKILLMDEKRKEEREYSGKKESLSLEAKLQVPSTELHYDGINLLKPHIERRSLLERLCGIFTTSFVLLSSPAGSGKTSLLALFAAKMDIECIYMYCLKKTLSDMLKPHGIDLKNKTVTGDKPRVIMLDSAQKTYGEKEDWTILIKNLSHLMPQTKFIMAASHSLEGGYDTPLEFGSFPTLSRSDFLLSDEEARQLLTSNNELGLPKHFQFDSLVSLISSE</sequence>
<evidence type="ECO:0000313" key="2">
    <source>
        <dbReference type="EMBL" id="RKP16259.1"/>
    </source>
</evidence>
<feature type="coiled-coil region" evidence="1">
    <location>
        <begin position="1"/>
        <end position="28"/>
    </location>
</feature>
<gene>
    <name evidence="2" type="ORF">ROZALSC1DRAFT_25485</name>
</gene>
<organism evidence="2 3">
    <name type="scientific">Rozella allomycis (strain CSF55)</name>
    <dbReference type="NCBI Taxonomy" id="988480"/>
    <lineage>
        <taxon>Eukaryota</taxon>
        <taxon>Fungi</taxon>
        <taxon>Fungi incertae sedis</taxon>
        <taxon>Cryptomycota</taxon>
        <taxon>Cryptomycota incertae sedis</taxon>
        <taxon>Rozella</taxon>
    </lineage>
</organism>
<dbReference type="Proteomes" id="UP000281549">
    <property type="component" value="Unassembled WGS sequence"/>
</dbReference>